<reference evidence="2" key="1">
    <citation type="submission" date="2020-04" db="EMBL/GenBank/DDBJ databases">
        <authorList>
            <person name="Alioto T."/>
            <person name="Alioto T."/>
            <person name="Gomez Garrido J."/>
        </authorList>
    </citation>
    <scope>NUCLEOTIDE SEQUENCE</scope>
    <source>
        <strain evidence="2">A484AB</strain>
    </source>
</reference>
<dbReference type="EMBL" id="CACRXK020003588">
    <property type="protein sequence ID" value="CAB3999436.1"/>
    <property type="molecule type" value="Genomic_DNA"/>
</dbReference>
<organism evidence="2 3">
    <name type="scientific">Paramuricea clavata</name>
    <name type="common">Red gorgonian</name>
    <name type="synonym">Violescent sea-whip</name>
    <dbReference type="NCBI Taxonomy" id="317549"/>
    <lineage>
        <taxon>Eukaryota</taxon>
        <taxon>Metazoa</taxon>
        <taxon>Cnidaria</taxon>
        <taxon>Anthozoa</taxon>
        <taxon>Octocorallia</taxon>
        <taxon>Malacalcyonacea</taxon>
        <taxon>Plexauridae</taxon>
        <taxon>Paramuricea</taxon>
    </lineage>
</organism>
<dbReference type="GO" id="GO:0004842">
    <property type="term" value="F:ubiquitin-protein transferase activity"/>
    <property type="evidence" value="ECO:0007669"/>
    <property type="project" value="InterPro"/>
</dbReference>
<dbReference type="GO" id="GO:0016874">
    <property type="term" value="F:ligase activity"/>
    <property type="evidence" value="ECO:0007669"/>
    <property type="project" value="UniProtKB-KW"/>
</dbReference>
<evidence type="ECO:0000313" key="3">
    <source>
        <dbReference type="Proteomes" id="UP001152795"/>
    </source>
</evidence>
<accession>A0A6S7H627</accession>
<name>A0A6S7H627_PARCT</name>
<dbReference type="InterPro" id="IPR000569">
    <property type="entry name" value="HECT_dom"/>
</dbReference>
<sequence length="268" mass="30154">MAASIVQGGPAPDFMAPWVYDYISAGIEGVTVDQEKVVAQQSKELINRLQQVNSDKALQDLLMEEDVLEQLGNIGYRGVPHRETLKNRSSLIRSLCIKSYLVPKIPMLDQLCKGLQTLGVLDLARKNQTQMKPIFTPIGNSLITSDQLLDILLPKYSESTQIKEQEINTFKAMCDFIQELFFQAIPDCDSTIAHLLKFITGVKKIPRLEFSKKIDVHFLHGCQDGCKCRPTASTCFLYVRLPVHYQTSEDITFAWLSALKDCQGFGHV</sequence>
<dbReference type="InterPro" id="IPR035983">
    <property type="entry name" value="Hect_E3_ubiquitin_ligase"/>
</dbReference>
<dbReference type="PROSITE" id="PS50237">
    <property type="entry name" value="HECT"/>
    <property type="match status" value="1"/>
</dbReference>
<dbReference type="Gene3D" id="3.30.2410.10">
    <property type="entry name" value="Hect, E3 ligase catalytic domain"/>
    <property type="match status" value="1"/>
</dbReference>
<evidence type="ECO:0000256" key="1">
    <source>
        <dbReference type="ARBA" id="ARBA00022786"/>
    </source>
</evidence>
<dbReference type="AlphaFoldDB" id="A0A6S7H627"/>
<evidence type="ECO:0000313" key="2">
    <source>
        <dbReference type="EMBL" id="CAB3999436.1"/>
    </source>
</evidence>
<dbReference type="OrthoDB" id="5987852at2759"/>
<keyword evidence="2" id="KW-0436">Ligase</keyword>
<keyword evidence="3" id="KW-1185">Reference proteome</keyword>
<dbReference type="Proteomes" id="UP001152795">
    <property type="component" value="Unassembled WGS sequence"/>
</dbReference>
<proteinExistence type="predicted"/>
<dbReference type="SUPFAM" id="SSF56204">
    <property type="entry name" value="Hect, E3 ligase catalytic domain"/>
    <property type="match status" value="1"/>
</dbReference>
<gene>
    <name evidence="2" type="ORF">PACLA_8A036328</name>
</gene>
<protein>
    <submittedName>
        <fullName evidence="2">G2 M phase-specific E3 ubiquitin- ligase-like</fullName>
    </submittedName>
</protein>
<dbReference type="Pfam" id="PF00632">
    <property type="entry name" value="HECT"/>
    <property type="match status" value="1"/>
</dbReference>
<keyword evidence="1" id="KW-0833">Ubl conjugation pathway</keyword>
<comment type="caution">
    <text evidence="2">The sequence shown here is derived from an EMBL/GenBank/DDBJ whole genome shotgun (WGS) entry which is preliminary data.</text>
</comment>